<dbReference type="Gene3D" id="3.40.50.300">
    <property type="entry name" value="P-loop containing nucleotide triphosphate hydrolases"/>
    <property type="match status" value="1"/>
</dbReference>
<dbReference type="Pfam" id="PF03969">
    <property type="entry name" value="AFG1_ATPase"/>
    <property type="match status" value="1"/>
</dbReference>
<dbReference type="InterPro" id="IPR027417">
    <property type="entry name" value="P-loop_NTPase"/>
</dbReference>
<name>A0A2R4MAC9_9HYPH</name>
<evidence type="ECO:0000313" key="4">
    <source>
        <dbReference type="Proteomes" id="UP000258927"/>
    </source>
</evidence>
<dbReference type="PANTHER" id="PTHR12169:SF6">
    <property type="entry name" value="AFG1-LIKE ATPASE"/>
    <property type="match status" value="1"/>
</dbReference>
<dbReference type="GO" id="GO:0005524">
    <property type="term" value="F:ATP binding"/>
    <property type="evidence" value="ECO:0007669"/>
    <property type="project" value="UniProtKB-KW"/>
</dbReference>
<dbReference type="PANTHER" id="PTHR12169">
    <property type="entry name" value="ATPASE N2B"/>
    <property type="match status" value="1"/>
</dbReference>
<evidence type="ECO:0000313" key="3">
    <source>
        <dbReference type="EMBL" id="AVX02998.1"/>
    </source>
</evidence>
<dbReference type="GO" id="GO:0005737">
    <property type="term" value="C:cytoplasm"/>
    <property type="evidence" value="ECO:0007669"/>
    <property type="project" value="TreeGrafter"/>
</dbReference>
<dbReference type="Proteomes" id="UP000258927">
    <property type="component" value="Chromosome"/>
</dbReference>
<accession>A0A2R4MAC9</accession>
<keyword evidence="4" id="KW-1185">Reference proteome</keyword>
<dbReference type="EMBL" id="CP021330">
    <property type="protein sequence ID" value="AVX02998.1"/>
    <property type="molecule type" value="Genomic_DNA"/>
</dbReference>
<reference evidence="3 4" key="1">
    <citation type="submission" date="2017-05" db="EMBL/GenBank/DDBJ databases">
        <title>Genome Analysis of Maritalea myrionectae HL2708#5.</title>
        <authorList>
            <consortium name="Cotde Inc.-PKNU"/>
            <person name="Jang D."/>
            <person name="Oh H.-M."/>
        </authorList>
    </citation>
    <scope>NUCLEOTIDE SEQUENCE [LARGE SCALE GENOMIC DNA]</scope>
    <source>
        <strain evidence="3 4">HL2708#5</strain>
    </source>
</reference>
<evidence type="ECO:0000256" key="1">
    <source>
        <dbReference type="ARBA" id="ARBA00022741"/>
    </source>
</evidence>
<keyword evidence="2" id="KW-0067">ATP-binding</keyword>
<dbReference type="AlphaFoldDB" id="A0A2R4MAC9"/>
<protein>
    <submittedName>
        <fullName evidence="3">Lactation elevated protein</fullName>
    </submittedName>
</protein>
<dbReference type="GO" id="GO:0016887">
    <property type="term" value="F:ATP hydrolysis activity"/>
    <property type="evidence" value="ECO:0007669"/>
    <property type="project" value="InterPro"/>
</dbReference>
<organism evidence="3 4">
    <name type="scientific">Maritalea myrionectae</name>
    <dbReference type="NCBI Taxonomy" id="454601"/>
    <lineage>
        <taxon>Bacteria</taxon>
        <taxon>Pseudomonadati</taxon>
        <taxon>Pseudomonadota</taxon>
        <taxon>Alphaproteobacteria</taxon>
        <taxon>Hyphomicrobiales</taxon>
        <taxon>Devosiaceae</taxon>
        <taxon>Maritalea</taxon>
    </lineage>
</organism>
<evidence type="ECO:0000256" key="2">
    <source>
        <dbReference type="ARBA" id="ARBA00022840"/>
    </source>
</evidence>
<gene>
    <name evidence="3" type="ORF">MXMO3_00452</name>
</gene>
<dbReference type="KEGG" id="mmyr:MXMO3_00452"/>
<dbReference type="SUPFAM" id="SSF52540">
    <property type="entry name" value="P-loop containing nucleoside triphosphate hydrolases"/>
    <property type="match status" value="1"/>
</dbReference>
<dbReference type="InterPro" id="IPR005654">
    <property type="entry name" value="ATPase_AFG1-like"/>
</dbReference>
<sequence length="384" mass="43767">MGQTFFAHYEKLVADQVLKPDPAQADIVRHFDQLASGLRSHQDNKPNLIQRLLGRDHAADAPKGLYIWGDVGRGKTMLMDLFFNHIDIKKKRRVHFHEFMAEVHEAITAYRKSDDGKDRGGRDPIPHVTGPIIDSTKLLCFDEFHVNDITDAMLLSRLFEQLFAAGIVVVATSNVPPDGLYKDGLNRQLVLPFIALLKQQTHVLRLDVDHDYRREKLEEQPIYFFGHDEEARAGLDRVWRNLTGGQAGEPEEINLLGRRFEVPQQAMGVMRIGFKQLCEAPLGARDYLRLSHHYHTFIIDEIPYLDRARSDAAKRFILLIDTLYDRGCKLAASFAAPLNELSGDDKTAFEFQRTLSRLMEMRSLEYLGAPLNDVEETDENSGEA</sequence>
<keyword evidence="1" id="KW-0547">Nucleotide-binding</keyword>
<proteinExistence type="predicted"/>
<dbReference type="NCBIfam" id="NF040713">
    <property type="entry name" value="ZapE"/>
    <property type="match status" value="1"/>
</dbReference>
<dbReference type="STRING" id="1122213.GCA_000423365_03164"/>
<dbReference type="RefSeq" id="WP_117394808.1">
    <property type="nucleotide sequence ID" value="NZ_CP021330.1"/>
</dbReference>